<dbReference type="Pfam" id="PF18675">
    <property type="entry name" value="HepII_C"/>
    <property type="match status" value="1"/>
</dbReference>
<dbReference type="RefSeq" id="WP_200754843.1">
    <property type="nucleotide sequence ID" value="NZ_AP023322.1"/>
</dbReference>
<dbReference type="PROSITE" id="PS51257">
    <property type="entry name" value="PROKAR_LIPOPROTEIN"/>
    <property type="match status" value="1"/>
</dbReference>
<dbReference type="AlphaFoldDB" id="A0A7G1HWH9"/>
<dbReference type="Gene3D" id="1.50.10.100">
    <property type="entry name" value="Chondroitin AC/alginate lyase"/>
    <property type="match status" value="1"/>
</dbReference>
<keyword evidence="3" id="KW-1185">Reference proteome</keyword>
<name>A0A7G1HWH9_9BACT</name>
<dbReference type="Gene3D" id="2.60.40.2750">
    <property type="match status" value="1"/>
</dbReference>
<dbReference type="InterPro" id="IPR040925">
    <property type="entry name" value="HepII_C"/>
</dbReference>
<organism evidence="2 3">
    <name type="scientific">Coprobacter secundus subsp. similis</name>
    <dbReference type="NCBI Taxonomy" id="2751153"/>
    <lineage>
        <taxon>Bacteria</taxon>
        <taxon>Pseudomonadati</taxon>
        <taxon>Bacteroidota</taxon>
        <taxon>Bacteroidia</taxon>
        <taxon>Bacteroidales</taxon>
        <taxon>Barnesiellaceae</taxon>
        <taxon>Coprobacter</taxon>
    </lineage>
</organism>
<dbReference type="Gene3D" id="2.70.98.70">
    <property type="match status" value="1"/>
</dbReference>
<dbReference type="SMR" id="A0A7G1HWH9"/>
<proteinExistence type="predicted"/>
<evidence type="ECO:0000313" key="3">
    <source>
        <dbReference type="Proteomes" id="UP000594042"/>
    </source>
</evidence>
<evidence type="ECO:0000259" key="1">
    <source>
        <dbReference type="Pfam" id="PF18675"/>
    </source>
</evidence>
<protein>
    <recommendedName>
        <fullName evidence="1">Heparinase II C-terminal domain-containing protein</fullName>
    </recommendedName>
</protein>
<evidence type="ECO:0000313" key="2">
    <source>
        <dbReference type="EMBL" id="BCI63940.1"/>
    </source>
</evidence>
<dbReference type="KEGG" id="copr:Cop2CBH44_22930"/>
<sequence length="799" mass="89199">MKKYLIYGCLFAILYSCSKDAIVENDDSGKTLNGGGTNNNIVVPTEHPRLLLRMHDMSAIRENMRSVEAENAVREHALLLADSFDGNFPDKGSGEANYEGKKLATIESKAFDYLFNNNTVNGEKALQAIKNVFNTVSFTGLSDVSRALGHVIFTASEVYDWCYPLLTAEDKTFIIDNCIELAKNMEIGWPPVNQGAITSHAGEAQLMRDLMSFAIAVYDENQDYLEMTMGRYLSEFVQPRNYWYQSFTHHQGSAYGAYRMIWDAWGQWIAYRLNGGKPLNEDFRYAMYNWIYLRRPDLQLFREGDDSFENRSRTVTWGVNDSKAQSRSNTHVGTASWLIGNFYKDGVLKNEARFYDPGNNIFVYENATRTPVQFFLFNAPDVSISPSSTLPLVKYSPSPYGGMIARSGWDNTPLSEDVVVFMKIGELSGGNHHHQDAGNFQIFYKGILASESGFYDGYGTLHQLNYQKATVAHNCLLIHHPGEVFGPNGAQANDGGQNLIKSEADDYTSWTKGSFNRAKVLAHQYSATNMKTDYAYIKGDLTQAYTRKVSKVSEVLRSMLFVPTGKRDFPALFVVFDKVSANNASYKKTFLLHCQEEPSLINAQTVAIRNTKAGYNGMLVDQVLLPADATITKIGGTGQDVSSNRFWVAGTNYLPRSFGKYSEDKSEIEFGWGRLEICPESSRATDYFFNVMYVKDADKSLSVQKAELVETEDFAGAKIFDNVLLFAKTARPSVREFTVEIPGEDKELNIIVAGVEEGHWIITAGGKDISVNASTEGGLLNFKAPAGNLLFKRSSSTGI</sequence>
<accession>A0A7G1HWH9</accession>
<feature type="domain" description="Heparinase II C-terminal" evidence="1">
    <location>
        <begin position="709"/>
        <end position="791"/>
    </location>
</feature>
<dbReference type="Proteomes" id="UP000594042">
    <property type="component" value="Chromosome"/>
</dbReference>
<gene>
    <name evidence="2" type="ORF">Cop2CBH44_22930</name>
</gene>
<dbReference type="EMBL" id="AP023322">
    <property type="protein sequence ID" value="BCI63940.1"/>
    <property type="molecule type" value="Genomic_DNA"/>
</dbReference>
<reference evidence="3" key="1">
    <citation type="submission" date="2020-07" db="EMBL/GenBank/DDBJ databases">
        <title>Complete genome sequencing of Coprobacter sp. strain 2CBH44.</title>
        <authorList>
            <person name="Sakamoto M."/>
            <person name="Murakami T."/>
            <person name="Mori H."/>
        </authorList>
    </citation>
    <scope>NUCLEOTIDE SEQUENCE [LARGE SCALE GENOMIC DNA]</scope>
    <source>
        <strain evidence="3">2CBH44</strain>
    </source>
</reference>
<dbReference type="InterPro" id="IPR008929">
    <property type="entry name" value="Chondroitin_lyas"/>
</dbReference>